<dbReference type="Proteomes" id="UP000595249">
    <property type="component" value="Segment"/>
</dbReference>
<organism evidence="1 2">
    <name type="scientific">Serratia phage vB_SmaS_Rovert</name>
    <dbReference type="NCBI Taxonomy" id="2777363"/>
    <lineage>
        <taxon>Viruses</taxon>
        <taxon>Duplodnaviria</taxon>
        <taxon>Heunggongvirae</taxon>
        <taxon>Uroviricota</taxon>
        <taxon>Caudoviricetes</taxon>
        <taxon>Rovertvirus</taxon>
        <taxon>Rovertvirus rovert</taxon>
    </lineage>
</organism>
<evidence type="ECO:0008006" key="3">
    <source>
        <dbReference type="Google" id="ProtNLM"/>
    </source>
</evidence>
<accession>A0A7T3TKU0</accession>
<name>A0A7T3TKU0_9CAUD</name>
<sequence>METKVKFVEMMSRLLDTDNIYYEMIPEDNKIFPAFAYIFDDQQSTNEIKGSPQNQLILVSFDIATKSVDDLDAIQCKLLSLSGKRNRWFQLVQVVSQADGGTNIETQGDIVTALASITLYS</sequence>
<protein>
    <recommendedName>
        <fullName evidence="3">Tail protein</fullName>
    </recommendedName>
</protein>
<dbReference type="RefSeq" id="YP_010774063.1">
    <property type="nucleotide sequence ID" value="NC_074751.1"/>
</dbReference>
<reference evidence="1 2" key="1">
    <citation type="submission" date="2020-09" db="EMBL/GenBank/DDBJ databases">
        <authorList>
            <person name="Marshall N."/>
            <person name="Wilson M.E."/>
            <person name="Walker J.K."/>
            <person name="Johnson L."/>
            <person name="Sharma R."/>
            <person name="Carr E."/>
            <person name="Grose J.H."/>
        </authorList>
    </citation>
    <scope>NUCLEOTIDE SEQUENCE [LARGE SCALE GENOMIC DNA]</scope>
</reference>
<dbReference type="KEGG" id="vg:80456964"/>
<evidence type="ECO:0000313" key="2">
    <source>
        <dbReference type="Proteomes" id="UP000595249"/>
    </source>
</evidence>
<dbReference type="EMBL" id="MW021761">
    <property type="protein sequence ID" value="QPX74977.1"/>
    <property type="molecule type" value="Genomic_DNA"/>
</dbReference>
<proteinExistence type="predicted"/>
<evidence type="ECO:0000313" key="1">
    <source>
        <dbReference type="EMBL" id="QPX74977.1"/>
    </source>
</evidence>
<dbReference type="GeneID" id="80456964"/>
<keyword evidence="2" id="KW-1185">Reference proteome</keyword>